<dbReference type="EMBL" id="CAJHCP010000015">
    <property type="protein sequence ID" value="CAD6556233.1"/>
    <property type="molecule type" value="Genomic_DNA"/>
</dbReference>
<proteinExistence type="predicted"/>
<accession>A0ABM8P4G6</accession>
<gene>
    <name evidence="1" type="ORF">LMG28140_05844</name>
</gene>
<comment type="caution">
    <text evidence="1">The sequence shown here is derived from an EMBL/GenBank/DDBJ whole genome shotgun (WGS) entry which is preliminary data.</text>
</comment>
<reference evidence="1 2" key="1">
    <citation type="submission" date="2020-10" db="EMBL/GenBank/DDBJ databases">
        <authorList>
            <person name="Peeters C."/>
        </authorList>
    </citation>
    <scope>NUCLEOTIDE SEQUENCE [LARGE SCALE GENOMIC DNA]</scope>
    <source>
        <strain evidence="1 2">LMG 28140</strain>
    </source>
</reference>
<keyword evidence="2" id="KW-1185">Reference proteome</keyword>
<protein>
    <recommendedName>
        <fullName evidence="3">DUF4136 domain-containing protein</fullName>
    </recommendedName>
</protein>
<organism evidence="1 2">
    <name type="scientific">Paraburkholderia metrosideri</name>
    <dbReference type="NCBI Taxonomy" id="580937"/>
    <lineage>
        <taxon>Bacteria</taxon>
        <taxon>Pseudomonadati</taxon>
        <taxon>Pseudomonadota</taxon>
        <taxon>Betaproteobacteria</taxon>
        <taxon>Burkholderiales</taxon>
        <taxon>Burkholderiaceae</taxon>
        <taxon>Paraburkholderia</taxon>
    </lineage>
</organism>
<name>A0ABM8P4G6_9BURK</name>
<sequence length="215" mass="23075">MTHEHETDRNGKMAKVLLMSAAMVVAAGLAGCAGLSTDVHAGGPTNSAVVLQRGSTYTMTRLPVQDASADQPPFVTLLRDELAKRGFTDTADKSAQYLLSIAYDTRPAAIEVGVKDCAPADCDITPAAPFSLFGSRAYRHALTLRFFDRASGEERYKVSAVTVDRDADPLHAMPALVKSALAKFPFDAPPDWRVKLRVDKTSGAADVISVKPLQR</sequence>
<evidence type="ECO:0008006" key="3">
    <source>
        <dbReference type="Google" id="ProtNLM"/>
    </source>
</evidence>
<evidence type="ECO:0000313" key="2">
    <source>
        <dbReference type="Proteomes" id="UP000598032"/>
    </source>
</evidence>
<dbReference type="Proteomes" id="UP000598032">
    <property type="component" value="Unassembled WGS sequence"/>
</dbReference>
<evidence type="ECO:0000313" key="1">
    <source>
        <dbReference type="EMBL" id="CAD6556233.1"/>
    </source>
</evidence>